<keyword evidence="1" id="KW-0175">Coiled coil</keyword>
<reference evidence="2 3" key="1">
    <citation type="submission" date="2021-05" db="EMBL/GenBank/DDBJ databases">
        <authorList>
            <person name="Zahm M."/>
            <person name="Klopp C."/>
            <person name="Cabau C."/>
            <person name="Kuhl H."/>
            <person name="Suciu R."/>
            <person name="Ciorpac M."/>
            <person name="Holostenco D."/>
            <person name="Gessner J."/>
            <person name="Wuertz S."/>
            <person name="Hohne C."/>
            <person name="Stock M."/>
            <person name="Gislard M."/>
            <person name="Lluch J."/>
            <person name="Milhes M."/>
            <person name="Lampietro C."/>
            <person name="Lopez Roques C."/>
            <person name="Donnadieu C."/>
            <person name="Du K."/>
            <person name="Schartl M."/>
            <person name="Guiguen Y."/>
        </authorList>
    </citation>
    <scope>NUCLEOTIDE SEQUENCE [LARGE SCALE GENOMIC DNA]</scope>
    <source>
        <strain evidence="2">Hh-F2</strain>
        <tissue evidence="2">Blood</tissue>
    </source>
</reference>
<feature type="coiled-coil region" evidence="1">
    <location>
        <begin position="99"/>
        <end position="158"/>
    </location>
</feature>
<organism evidence="2 3">
    <name type="scientific">Huso huso</name>
    <name type="common">Beluga</name>
    <name type="synonym">Acipenser huso</name>
    <dbReference type="NCBI Taxonomy" id="61971"/>
    <lineage>
        <taxon>Eukaryota</taxon>
        <taxon>Metazoa</taxon>
        <taxon>Chordata</taxon>
        <taxon>Craniata</taxon>
        <taxon>Vertebrata</taxon>
        <taxon>Euteleostomi</taxon>
        <taxon>Actinopterygii</taxon>
        <taxon>Chondrostei</taxon>
        <taxon>Acipenseriformes</taxon>
        <taxon>Acipenseridae</taxon>
        <taxon>Huso</taxon>
    </lineage>
</organism>
<dbReference type="EMBL" id="JAHFZB010000021">
    <property type="protein sequence ID" value="KAK6477165.1"/>
    <property type="molecule type" value="Genomic_DNA"/>
</dbReference>
<dbReference type="SUPFAM" id="SSF57997">
    <property type="entry name" value="Tropomyosin"/>
    <property type="match status" value="1"/>
</dbReference>
<name>A0ABR0YX45_HUSHU</name>
<evidence type="ECO:0000313" key="3">
    <source>
        <dbReference type="Proteomes" id="UP001369086"/>
    </source>
</evidence>
<keyword evidence="3" id="KW-1185">Reference proteome</keyword>
<comment type="caution">
    <text evidence="2">The sequence shown here is derived from an EMBL/GenBank/DDBJ whole genome shotgun (WGS) entry which is preliminary data.</text>
</comment>
<evidence type="ECO:0000256" key="1">
    <source>
        <dbReference type="SAM" id="Coils"/>
    </source>
</evidence>
<sequence>MSRAGFTEGLATWHRQVEIRSKERATGQSDTMSSVCTTDYRLSAGDGRYPRVTQRPAEVQKLLGEFQELYQDRLRRLDQSGDGREETLKLKIGVLQSYVRDLSEQNQVLIQTLEELETGSEQRVNSLERELEEYACRLKENDQENQTLRSTQESLEQDIYDLRTRLNLTEKKTSARPSLALCPMPTEHLTGTTATIHGTP</sequence>
<proteinExistence type="predicted"/>
<protein>
    <submittedName>
        <fullName evidence="2">Uncharacterized protein</fullName>
    </submittedName>
</protein>
<dbReference type="Proteomes" id="UP001369086">
    <property type="component" value="Unassembled WGS sequence"/>
</dbReference>
<evidence type="ECO:0000313" key="2">
    <source>
        <dbReference type="EMBL" id="KAK6477165.1"/>
    </source>
</evidence>
<gene>
    <name evidence="2" type="ORF">HHUSO_G22055</name>
</gene>
<accession>A0ABR0YX45</accession>